<evidence type="ECO:0000256" key="1">
    <source>
        <dbReference type="SAM" id="MobiDB-lite"/>
    </source>
</evidence>
<dbReference type="InterPro" id="IPR037523">
    <property type="entry name" value="VOC_core"/>
</dbReference>
<feature type="domain" description="VOC" evidence="2">
    <location>
        <begin position="173"/>
        <end position="294"/>
    </location>
</feature>
<reference evidence="3" key="1">
    <citation type="submission" date="2020-02" db="EMBL/GenBank/DDBJ databases">
        <authorList>
            <person name="Meier V. D."/>
        </authorList>
    </citation>
    <scope>NUCLEOTIDE SEQUENCE</scope>
    <source>
        <strain evidence="3">AVDCRST_MAG37</strain>
    </source>
</reference>
<dbReference type="InterPro" id="IPR029068">
    <property type="entry name" value="Glyas_Bleomycin-R_OHBP_Dase"/>
</dbReference>
<proteinExistence type="predicted"/>
<organism evidence="3">
    <name type="scientific">uncultured Rubrobacteraceae bacterium</name>
    <dbReference type="NCBI Taxonomy" id="349277"/>
    <lineage>
        <taxon>Bacteria</taxon>
        <taxon>Bacillati</taxon>
        <taxon>Actinomycetota</taxon>
        <taxon>Rubrobacteria</taxon>
        <taxon>Rubrobacterales</taxon>
        <taxon>Rubrobacteraceae</taxon>
        <taxon>environmental samples</taxon>
    </lineage>
</organism>
<evidence type="ECO:0000313" key="3">
    <source>
        <dbReference type="EMBL" id="CAA9428047.1"/>
    </source>
</evidence>
<gene>
    <name evidence="3" type="ORF">AVDCRST_MAG37-386</name>
</gene>
<protein>
    <submittedName>
        <fullName evidence="3">Glyoxalase family protein</fullName>
    </submittedName>
</protein>
<dbReference type="CDD" id="cd16359">
    <property type="entry name" value="VOC_BsCatE_like_C"/>
    <property type="match status" value="1"/>
</dbReference>
<accession>A0A6J4PZF6</accession>
<dbReference type="Gene3D" id="3.10.180.10">
    <property type="entry name" value="2,3-Dihydroxybiphenyl 1,2-Dioxygenase, domain 1"/>
    <property type="match status" value="2"/>
</dbReference>
<sequence>MTTETRQSIDPRTDLGPVLLTIADLERSLEFYVGVLGFQVYRREEASAYLGAGGENLLVLKEDPGAKPRPRNTTGLYHYAILLPDRAALARSLRQLVDKDYPLWGASDHLVSEALYLDDPDGNGIEIYRDRPRGEWRWSEGMVEMDTRRLDLGALLREPGSEGAWEGLPTGTSIGHVHLHVRDLQEAERFYHGTLGFDIVTRYGDQALFVSAGGYHHHVGLNTWAGAGAAPPPEGSAGLRYFTVRVPEVSELDRLIRRLREDGVVFEENPGSVSLRDPSGNGITITDGSAAEGV</sequence>
<feature type="domain" description="VOC" evidence="2">
    <location>
        <begin position="14"/>
        <end position="130"/>
    </location>
</feature>
<dbReference type="EMBL" id="CADCVD010000019">
    <property type="protein sequence ID" value="CAA9428047.1"/>
    <property type="molecule type" value="Genomic_DNA"/>
</dbReference>
<dbReference type="SUPFAM" id="SSF54593">
    <property type="entry name" value="Glyoxalase/Bleomycin resistance protein/Dihydroxybiphenyl dioxygenase"/>
    <property type="match status" value="2"/>
</dbReference>
<dbReference type="PANTHER" id="PTHR43279">
    <property type="entry name" value="CATECHOL-2,3-DIOXYGENASE"/>
    <property type="match status" value="1"/>
</dbReference>
<dbReference type="PROSITE" id="PS51819">
    <property type="entry name" value="VOC"/>
    <property type="match status" value="2"/>
</dbReference>
<dbReference type="InterPro" id="IPR004360">
    <property type="entry name" value="Glyas_Fos-R_dOase_dom"/>
</dbReference>
<dbReference type="Pfam" id="PF00903">
    <property type="entry name" value="Glyoxalase"/>
    <property type="match status" value="2"/>
</dbReference>
<name>A0A6J4PZF6_9ACTN</name>
<evidence type="ECO:0000259" key="2">
    <source>
        <dbReference type="PROSITE" id="PS51819"/>
    </source>
</evidence>
<feature type="region of interest" description="Disordered" evidence="1">
    <location>
        <begin position="271"/>
        <end position="294"/>
    </location>
</feature>
<dbReference type="AlphaFoldDB" id="A0A6J4PZF6"/>
<dbReference type="PANTHER" id="PTHR43279:SF1">
    <property type="entry name" value="CATECHOL-2,3-DIOXYGENASE"/>
    <property type="match status" value="1"/>
</dbReference>